<comment type="caution">
    <text evidence="2">The sequence shown here is derived from an EMBL/GenBank/DDBJ whole genome shotgun (WGS) entry which is preliminary data.</text>
</comment>
<dbReference type="Gene3D" id="2.60.40.10">
    <property type="entry name" value="Immunoglobulins"/>
    <property type="match status" value="1"/>
</dbReference>
<name>A0ABX2N5L1_9SPHN</name>
<accession>A0ABX2N5L1</accession>
<feature type="signal peptide" evidence="1">
    <location>
        <begin position="1"/>
        <end position="38"/>
    </location>
</feature>
<dbReference type="Proteomes" id="UP000652427">
    <property type="component" value="Unassembled WGS sequence"/>
</dbReference>
<keyword evidence="3" id="KW-1185">Reference proteome</keyword>
<gene>
    <name evidence="2" type="ORF">HUO14_13605</name>
</gene>
<dbReference type="InterPro" id="IPR013783">
    <property type="entry name" value="Ig-like_fold"/>
</dbReference>
<evidence type="ECO:0000313" key="2">
    <source>
        <dbReference type="EMBL" id="NVD28932.1"/>
    </source>
</evidence>
<sequence>MMGQRHNILGRGFDALVKAAGITAISAASLFLAPPALAASEWTASDDDALLFDLRSGKYRLGDGVRGYQTDAGICVDLADMIMAMDIPLRLDKKSRRATGWIFSETQTLTIDRDSNIVQKVNTKAKLQAGQIHDVPEGWCVDLKSLSDWLDVELEPDLSNALLTIESATQLPFERALQRKEQAAKIRPRNSFDLSALPQSPEPYRFWRTPSVDAVVSAGGLKDKRSGQQFDLRYELYASGEVGKASFDARLSSNNSGVPENLRLRAYRTDPKGKLLGPLKATHFALGDVSTISTPLVSQSVAGRGALVTNRPVERPDSFDRTSFRGELPSGWDAELYRNGQLLAFAENRTDGRYEFLDVPLLYGQNRIEIVLYGPQGQVRRDTKVIPVGLDSIPPRDTYYWAGINEAGEDLIRLGAFVPIRQAGWRGGFGVERGINTKTSVAASLFSLQIDGNRHNYLEGSVRRAVGPALLELSASSNLDQGTAFRGQLLGQLGNSYISAESLWARGNFVSDQIGENVESRHSLSVDHSFKIGGRAVPFHIDTQYETRSDGRDSLDVTGRMSLNFNRLSLTGELNWEKRFSDVGPDPPDRLDARVLANGRIGKVRLRGEAVYRLAPEKRFERVNFTGEWRAGERSDWRAELGYDAGLDRGRAGIGIIRRFDKFSLTASAEAATDGSVAAGLNLAFSLGPDPRNGKFRFSSNKLADNGQAMAIVYRDENRDGIRQSNEPLVKNVELTAGQSVALTATDINGRAIIDNLQPFRPVLIGIDSSSLANPYVQPALPGVVITPRPGVAVTVELPLVSAGEVEGTLVRKGGGTISGVGLELVDVEGRVVREAQTEFDGFFLFDGVPYGSYAVRIAKLSAQAIQVSTTLLTRVVVDEDNQVARMGTVTVTSNANMAANDVDQPEPGNRP</sequence>
<reference evidence="2 3" key="1">
    <citation type="submission" date="2020-06" db="EMBL/GenBank/DDBJ databases">
        <authorList>
            <person name="Kim S.-J."/>
            <person name="Park S.-J."/>
        </authorList>
    </citation>
    <scope>NUCLEOTIDE SEQUENCE [LARGE SCALE GENOMIC DNA]</scope>
    <source>
        <strain evidence="2 3">SW-151</strain>
    </source>
</reference>
<dbReference type="RefSeq" id="WP_176280379.1">
    <property type="nucleotide sequence ID" value="NZ_JABWMH010000004.1"/>
</dbReference>
<dbReference type="EMBL" id="JABWMH010000004">
    <property type="protein sequence ID" value="NVD28932.1"/>
    <property type="molecule type" value="Genomic_DNA"/>
</dbReference>
<evidence type="ECO:0000313" key="3">
    <source>
        <dbReference type="Proteomes" id="UP000652427"/>
    </source>
</evidence>
<proteinExistence type="predicted"/>
<organism evidence="2 3">
    <name type="scientific">Parasphingorhabdus flavimaris</name>
    <dbReference type="NCBI Taxonomy" id="266812"/>
    <lineage>
        <taxon>Bacteria</taxon>
        <taxon>Pseudomonadati</taxon>
        <taxon>Pseudomonadota</taxon>
        <taxon>Alphaproteobacteria</taxon>
        <taxon>Sphingomonadales</taxon>
        <taxon>Sphingomonadaceae</taxon>
        <taxon>Parasphingorhabdus</taxon>
    </lineage>
</organism>
<keyword evidence="1" id="KW-0732">Signal</keyword>
<protein>
    <submittedName>
        <fullName evidence="2">Carboxypeptidase regulatory-like domain-containing protein</fullName>
    </submittedName>
</protein>
<feature type="chain" id="PRO_5045579280" evidence="1">
    <location>
        <begin position="39"/>
        <end position="912"/>
    </location>
</feature>
<dbReference type="SUPFAM" id="SSF49478">
    <property type="entry name" value="Cna protein B-type domain"/>
    <property type="match status" value="1"/>
</dbReference>
<evidence type="ECO:0000256" key="1">
    <source>
        <dbReference type="SAM" id="SignalP"/>
    </source>
</evidence>